<evidence type="ECO:0000313" key="1">
    <source>
        <dbReference type="EMBL" id="KAA8533866.1"/>
    </source>
</evidence>
<keyword evidence="2" id="KW-1185">Reference proteome</keyword>
<proteinExistence type="predicted"/>
<name>A0A5J5AVD6_9ASTE</name>
<evidence type="ECO:0000313" key="2">
    <source>
        <dbReference type="Proteomes" id="UP000325577"/>
    </source>
</evidence>
<organism evidence="1 2">
    <name type="scientific">Nyssa sinensis</name>
    <dbReference type="NCBI Taxonomy" id="561372"/>
    <lineage>
        <taxon>Eukaryota</taxon>
        <taxon>Viridiplantae</taxon>
        <taxon>Streptophyta</taxon>
        <taxon>Embryophyta</taxon>
        <taxon>Tracheophyta</taxon>
        <taxon>Spermatophyta</taxon>
        <taxon>Magnoliopsida</taxon>
        <taxon>eudicotyledons</taxon>
        <taxon>Gunneridae</taxon>
        <taxon>Pentapetalae</taxon>
        <taxon>asterids</taxon>
        <taxon>Cornales</taxon>
        <taxon>Nyssaceae</taxon>
        <taxon>Nyssa</taxon>
    </lineage>
</organism>
<sequence length="94" mass="10768">MEAGTDTVIGAGHIPLLGMVIRGRPDVQFAHSSGFINRYLNFEIRRALLRLYSLPIINIIRGERVEVDITSLQQKDFRHSENLLQWTEMQICTS</sequence>
<dbReference type="EMBL" id="CM018041">
    <property type="protein sequence ID" value="KAA8533866.1"/>
    <property type="molecule type" value="Genomic_DNA"/>
</dbReference>
<dbReference type="AlphaFoldDB" id="A0A5J5AVD6"/>
<accession>A0A5J5AVD6</accession>
<gene>
    <name evidence="1" type="ORF">F0562_031383</name>
</gene>
<reference evidence="1 2" key="1">
    <citation type="submission" date="2019-09" db="EMBL/GenBank/DDBJ databases">
        <title>A chromosome-level genome assembly of the Chinese tupelo Nyssa sinensis.</title>
        <authorList>
            <person name="Yang X."/>
            <person name="Kang M."/>
            <person name="Yang Y."/>
            <person name="Xiong H."/>
            <person name="Wang M."/>
            <person name="Zhang Z."/>
            <person name="Wang Z."/>
            <person name="Wu H."/>
            <person name="Ma T."/>
            <person name="Liu J."/>
            <person name="Xi Z."/>
        </authorList>
    </citation>
    <scope>NUCLEOTIDE SEQUENCE [LARGE SCALE GENOMIC DNA]</scope>
    <source>
        <strain evidence="1">J267</strain>
        <tissue evidence="1">Leaf</tissue>
    </source>
</reference>
<protein>
    <submittedName>
        <fullName evidence="1">Uncharacterized protein</fullName>
    </submittedName>
</protein>
<dbReference type="Proteomes" id="UP000325577">
    <property type="component" value="Linkage Group LG18"/>
</dbReference>